<dbReference type="PROSITE" id="PS50089">
    <property type="entry name" value="ZF_RING_2"/>
    <property type="match status" value="1"/>
</dbReference>
<dbReference type="CDD" id="cd16745">
    <property type="entry name" value="RING-HC_AtRMA-like"/>
    <property type="match status" value="1"/>
</dbReference>
<evidence type="ECO:0000256" key="6">
    <source>
        <dbReference type="ARBA" id="ARBA00022771"/>
    </source>
</evidence>
<evidence type="ECO:0000256" key="3">
    <source>
        <dbReference type="ARBA" id="ARBA00004906"/>
    </source>
</evidence>
<keyword evidence="8 11" id="KW-0862">Zinc</keyword>
<evidence type="ECO:0000256" key="9">
    <source>
        <dbReference type="ARBA" id="ARBA00023136"/>
    </source>
</evidence>
<dbReference type="InterPro" id="IPR013083">
    <property type="entry name" value="Znf_RING/FYVE/PHD"/>
</dbReference>
<dbReference type="GO" id="GO:0005789">
    <property type="term" value="C:endoplasmic reticulum membrane"/>
    <property type="evidence" value="ECO:0007669"/>
    <property type="project" value="UniProtKB-SubCell"/>
</dbReference>
<evidence type="ECO:0000256" key="12">
    <source>
        <dbReference type="SAM" id="MobiDB-lite"/>
    </source>
</evidence>
<feature type="region of interest" description="Disordered" evidence="12">
    <location>
        <begin position="1"/>
        <end position="23"/>
    </location>
</feature>
<keyword evidence="6 10" id="KW-0863">Zinc-finger</keyword>
<proteinExistence type="predicted"/>
<comment type="caution">
    <text evidence="14">The sequence shown here is derived from an EMBL/GenBank/DDBJ whole genome shotgun (WGS) entry which is preliminary data.</text>
</comment>
<dbReference type="AlphaFoldDB" id="A0ABD2Z802"/>
<accession>A0ABD2Z802</accession>
<evidence type="ECO:0000256" key="10">
    <source>
        <dbReference type="PROSITE-ProRule" id="PRU00175"/>
    </source>
</evidence>
<dbReference type="InterPro" id="IPR017907">
    <property type="entry name" value="Znf_RING_CS"/>
</dbReference>
<evidence type="ECO:0000313" key="15">
    <source>
        <dbReference type="Proteomes" id="UP001630127"/>
    </source>
</evidence>
<reference evidence="14 15" key="1">
    <citation type="submission" date="2024-11" db="EMBL/GenBank/DDBJ databases">
        <title>A near-complete genome assembly of Cinchona calisaya.</title>
        <authorList>
            <person name="Lian D.C."/>
            <person name="Zhao X.W."/>
            <person name="Wei L."/>
        </authorList>
    </citation>
    <scope>NUCLEOTIDE SEQUENCE [LARGE SCALE GENOMIC DNA]</scope>
    <source>
        <tissue evidence="14">Nenye</tissue>
    </source>
</reference>
<dbReference type="GO" id="GO:0061630">
    <property type="term" value="F:ubiquitin protein ligase activity"/>
    <property type="evidence" value="ECO:0007669"/>
    <property type="project" value="UniProtKB-UniRule"/>
</dbReference>
<dbReference type="InterPro" id="IPR001841">
    <property type="entry name" value="Znf_RING"/>
</dbReference>
<keyword evidence="7 11" id="KW-0833">Ubl conjugation pathway</keyword>
<dbReference type="SUPFAM" id="SSF57850">
    <property type="entry name" value="RING/U-box"/>
    <property type="match status" value="1"/>
</dbReference>
<evidence type="ECO:0000256" key="7">
    <source>
        <dbReference type="ARBA" id="ARBA00022786"/>
    </source>
</evidence>
<dbReference type="PANTHER" id="PTHR12313">
    <property type="entry name" value="E3 UBIQUITIN-PROTEIN LIGASE RNF5-RELATED"/>
    <property type="match status" value="1"/>
</dbReference>
<dbReference type="GO" id="GO:0008270">
    <property type="term" value="F:zinc ion binding"/>
    <property type="evidence" value="ECO:0007669"/>
    <property type="project" value="UniProtKB-KW"/>
</dbReference>
<evidence type="ECO:0000256" key="2">
    <source>
        <dbReference type="ARBA" id="ARBA00004308"/>
    </source>
</evidence>
<comment type="pathway">
    <text evidence="3 11">Protein modification; protein ubiquitination.</text>
</comment>
<dbReference type="GO" id="GO:0006511">
    <property type="term" value="P:ubiquitin-dependent protein catabolic process"/>
    <property type="evidence" value="ECO:0007669"/>
    <property type="project" value="UniProtKB-UniRule"/>
</dbReference>
<keyword evidence="11" id="KW-0812">Transmembrane</keyword>
<evidence type="ECO:0000256" key="8">
    <source>
        <dbReference type="ARBA" id="ARBA00022833"/>
    </source>
</evidence>
<feature type="domain" description="RING-type" evidence="13">
    <location>
        <begin position="33"/>
        <end position="74"/>
    </location>
</feature>
<evidence type="ECO:0000259" key="13">
    <source>
        <dbReference type="PROSITE" id="PS50089"/>
    </source>
</evidence>
<dbReference type="EC" id="2.3.2.27" evidence="11"/>
<comment type="caution">
    <text evidence="11">Lacks conserved residue(s) required for the propagation of feature annotation.</text>
</comment>
<keyword evidence="4 11" id="KW-0808">Transferase</keyword>
<keyword evidence="11" id="KW-0256">Endoplasmic reticulum</keyword>
<dbReference type="Gene3D" id="3.30.40.10">
    <property type="entry name" value="Zinc/RING finger domain, C3HC4 (zinc finger)"/>
    <property type="match status" value="1"/>
</dbReference>
<dbReference type="InterPro" id="IPR045103">
    <property type="entry name" value="RNF5/RNF185-like"/>
</dbReference>
<feature type="transmembrane region" description="Helical" evidence="11">
    <location>
        <begin position="141"/>
        <end position="160"/>
    </location>
</feature>
<evidence type="ECO:0000256" key="11">
    <source>
        <dbReference type="RuleBase" id="RU369090"/>
    </source>
</evidence>
<keyword evidence="9 11" id="KW-0472">Membrane</keyword>
<dbReference type="EMBL" id="JBJUIK010000010">
    <property type="protein sequence ID" value="KAL3515209.1"/>
    <property type="molecule type" value="Genomic_DNA"/>
</dbReference>
<sequence>MVADMDRGVSESVDASHSADENNQAGEVGDFECNICFDLAQNPIVTLCGHLYCWPCLYRWLQVHSFSHECPVCKAIIVEEKLVPIYGRGNGRSDPKPCQISGVNIPDWPVGQRPQTAPPVDINYFRQDELDPMSTARFGNLTLSALFGIVPAVFSFQVHAMHDATVYGPMTGVPYVFSSSFHGGYAHGFHHHSDQVEGKQVFLKIIALLAGFIIILSLVF</sequence>
<keyword evidence="11" id="KW-1133">Transmembrane helix</keyword>
<evidence type="ECO:0000313" key="14">
    <source>
        <dbReference type="EMBL" id="KAL3515209.1"/>
    </source>
</evidence>
<keyword evidence="15" id="KW-1185">Reference proteome</keyword>
<evidence type="ECO:0000256" key="1">
    <source>
        <dbReference type="ARBA" id="ARBA00000900"/>
    </source>
</evidence>
<comment type="function">
    <text evidence="11">E3 ubiquitin-protein ligase.</text>
</comment>
<feature type="transmembrane region" description="Helical" evidence="11">
    <location>
        <begin position="201"/>
        <end position="219"/>
    </location>
</feature>
<dbReference type="Proteomes" id="UP001630127">
    <property type="component" value="Unassembled WGS sequence"/>
</dbReference>
<comment type="catalytic activity">
    <reaction evidence="1 11">
        <text>S-ubiquitinyl-[E2 ubiquitin-conjugating enzyme]-L-cysteine + [acceptor protein]-L-lysine = [E2 ubiquitin-conjugating enzyme]-L-cysteine + N(6)-ubiquitinyl-[acceptor protein]-L-lysine.</text>
        <dbReference type="EC" id="2.3.2.27"/>
    </reaction>
</comment>
<evidence type="ECO:0000256" key="4">
    <source>
        <dbReference type="ARBA" id="ARBA00022679"/>
    </source>
</evidence>
<dbReference type="SMART" id="SM00184">
    <property type="entry name" value="RING"/>
    <property type="match status" value="1"/>
</dbReference>
<dbReference type="Pfam" id="PF13923">
    <property type="entry name" value="zf-C3HC4_2"/>
    <property type="match status" value="1"/>
</dbReference>
<protein>
    <recommendedName>
        <fullName evidence="11">E3 ubiquitin-protein ligase RMA</fullName>
        <ecNumber evidence="11">2.3.2.27</ecNumber>
    </recommendedName>
    <alternativeName>
        <fullName evidence="11">Protein RING membrane-anchor</fullName>
    </alternativeName>
    <alternativeName>
        <fullName evidence="11">RING-type E3 ubiquitin transferase RMA</fullName>
    </alternativeName>
</protein>
<comment type="domain">
    <text evidence="11">The RING-type zinc finger domain is responsible for E3 ligase activity.</text>
</comment>
<name>A0ABD2Z802_9GENT</name>
<evidence type="ECO:0000256" key="5">
    <source>
        <dbReference type="ARBA" id="ARBA00022723"/>
    </source>
</evidence>
<organism evidence="14 15">
    <name type="scientific">Cinchona calisaya</name>
    <dbReference type="NCBI Taxonomy" id="153742"/>
    <lineage>
        <taxon>Eukaryota</taxon>
        <taxon>Viridiplantae</taxon>
        <taxon>Streptophyta</taxon>
        <taxon>Embryophyta</taxon>
        <taxon>Tracheophyta</taxon>
        <taxon>Spermatophyta</taxon>
        <taxon>Magnoliopsida</taxon>
        <taxon>eudicotyledons</taxon>
        <taxon>Gunneridae</taxon>
        <taxon>Pentapetalae</taxon>
        <taxon>asterids</taxon>
        <taxon>lamiids</taxon>
        <taxon>Gentianales</taxon>
        <taxon>Rubiaceae</taxon>
        <taxon>Cinchonoideae</taxon>
        <taxon>Cinchoneae</taxon>
        <taxon>Cinchona</taxon>
    </lineage>
</organism>
<comment type="subcellular location">
    <subcellularLocation>
        <location evidence="2">Endomembrane system</location>
    </subcellularLocation>
    <subcellularLocation>
        <location evidence="11">Endoplasmic reticulum membrane</location>
        <topology evidence="11">Single-pass type IV membrane protein</topology>
    </subcellularLocation>
</comment>
<gene>
    <name evidence="14" type="ORF">ACH5RR_022111</name>
</gene>
<dbReference type="PROSITE" id="PS00518">
    <property type="entry name" value="ZF_RING_1"/>
    <property type="match status" value="1"/>
</dbReference>
<keyword evidence="5 11" id="KW-0479">Metal-binding</keyword>